<dbReference type="Proteomes" id="UP000182466">
    <property type="component" value="Unassembled WGS sequence"/>
</dbReference>
<name>A0A1I7AQ77_9RHOB</name>
<dbReference type="STRING" id="999627.SAMN05216236_107116"/>
<sequence length="80" mass="8496">MGYTVASNGVGEKGRPEERWADGVFAGFSGCSRLDNYCIEGRLFRRKGTSLLDIPVLSIVSAPDAVAKIPTVEGHGARQG</sequence>
<evidence type="ECO:0000313" key="1">
    <source>
        <dbReference type="EMBL" id="SFT77055.1"/>
    </source>
</evidence>
<gene>
    <name evidence="1" type="ORF">SAMN05216236_107116</name>
</gene>
<protein>
    <submittedName>
        <fullName evidence="1">Uncharacterized protein</fullName>
    </submittedName>
</protein>
<dbReference type="EMBL" id="FPAW01000007">
    <property type="protein sequence ID" value="SFT77055.1"/>
    <property type="molecule type" value="Genomic_DNA"/>
</dbReference>
<dbReference type="AlphaFoldDB" id="A0A1I7AQ77"/>
<keyword evidence="2" id="KW-1185">Reference proteome</keyword>
<organism evidence="1 2">
    <name type="scientific">Sedimentitalea nanhaiensis</name>
    <dbReference type="NCBI Taxonomy" id="999627"/>
    <lineage>
        <taxon>Bacteria</taxon>
        <taxon>Pseudomonadati</taxon>
        <taxon>Pseudomonadota</taxon>
        <taxon>Alphaproteobacteria</taxon>
        <taxon>Rhodobacterales</taxon>
        <taxon>Paracoccaceae</taxon>
        <taxon>Sedimentitalea</taxon>
    </lineage>
</organism>
<reference evidence="1 2" key="1">
    <citation type="submission" date="2016-10" db="EMBL/GenBank/DDBJ databases">
        <authorList>
            <person name="de Groot N.N."/>
        </authorList>
    </citation>
    <scope>NUCLEOTIDE SEQUENCE [LARGE SCALE GENOMIC DNA]</scope>
    <source>
        <strain evidence="1 2">CGMCC 1.10959</strain>
    </source>
</reference>
<proteinExistence type="predicted"/>
<evidence type="ECO:0000313" key="2">
    <source>
        <dbReference type="Proteomes" id="UP000182466"/>
    </source>
</evidence>
<accession>A0A1I7AQ77</accession>